<sequence length="230" mass="25538">MLLIAHRGGTDRYPELTLEASQCSLELGADYVELDIRFTKDNVPVIAHDSDALRLFGNSSKISDLTEEQFKSLKYLLNDSCHPHTLEEVLKSGVAPILFHIKEGGSALTRILEYIRAHGYEDKVIMGVVTVGDVRLVKAFNHEIKVLAFIPSKEAIMEFIEQGADIIRLWEPWVDEPSVSLVQQAGKQVWIMAAYGGIIGNTSAEKIVQWKHMGIDGVLADLVAENKALL</sequence>
<dbReference type="CDD" id="cd08566">
    <property type="entry name" value="GDPD_AtGDE_like"/>
    <property type="match status" value="1"/>
</dbReference>
<dbReference type="AlphaFoldDB" id="A0A3D9I1V7"/>
<dbReference type="Pfam" id="PF03009">
    <property type="entry name" value="GDPD"/>
    <property type="match status" value="1"/>
</dbReference>
<dbReference type="InterPro" id="IPR030395">
    <property type="entry name" value="GP_PDE_dom"/>
</dbReference>
<name>A0A3D9I1V7_9BACL</name>
<dbReference type="EMBL" id="QRDY01000016">
    <property type="protein sequence ID" value="RED55747.1"/>
    <property type="molecule type" value="Genomic_DNA"/>
</dbReference>
<dbReference type="OrthoDB" id="384721at2"/>
<dbReference type="GO" id="GO:0008081">
    <property type="term" value="F:phosphoric diester hydrolase activity"/>
    <property type="evidence" value="ECO:0007669"/>
    <property type="project" value="InterPro"/>
</dbReference>
<dbReference type="InterPro" id="IPR017946">
    <property type="entry name" value="PLC-like_Pdiesterase_TIM-brl"/>
</dbReference>
<evidence type="ECO:0000313" key="2">
    <source>
        <dbReference type="EMBL" id="RED55747.1"/>
    </source>
</evidence>
<keyword evidence="3" id="KW-1185">Reference proteome</keyword>
<accession>A0A3D9I1V7</accession>
<dbReference type="RefSeq" id="WP_115994711.1">
    <property type="nucleotide sequence ID" value="NZ_QRDY01000016.1"/>
</dbReference>
<dbReference type="Gene3D" id="3.20.20.190">
    <property type="entry name" value="Phosphatidylinositol (PI) phosphodiesterase"/>
    <property type="match status" value="1"/>
</dbReference>
<organism evidence="2 3">
    <name type="scientific">Cohnella lupini</name>
    <dbReference type="NCBI Taxonomy" id="1294267"/>
    <lineage>
        <taxon>Bacteria</taxon>
        <taxon>Bacillati</taxon>
        <taxon>Bacillota</taxon>
        <taxon>Bacilli</taxon>
        <taxon>Bacillales</taxon>
        <taxon>Paenibacillaceae</taxon>
        <taxon>Cohnella</taxon>
    </lineage>
</organism>
<dbReference type="PANTHER" id="PTHR46211">
    <property type="entry name" value="GLYCEROPHOSPHORYL DIESTER PHOSPHODIESTERASE"/>
    <property type="match status" value="1"/>
</dbReference>
<gene>
    <name evidence="2" type="ORF">DFP95_11673</name>
</gene>
<protein>
    <submittedName>
        <fullName evidence="2">Glycerophosphoryl diester phosphodiesterase</fullName>
    </submittedName>
</protein>
<evidence type="ECO:0000259" key="1">
    <source>
        <dbReference type="PROSITE" id="PS51704"/>
    </source>
</evidence>
<dbReference type="PANTHER" id="PTHR46211:SF1">
    <property type="entry name" value="GLYCEROPHOSPHODIESTER PHOSPHODIESTERASE, CYTOPLASMIC"/>
    <property type="match status" value="1"/>
</dbReference>
<dbReference type="GO" id="GO:0006629">
    <property type="term" value="P:lipid metabolic process"/>
    <property type="evidence" value="ECO:0007669"/>
    <property type="project" value="InterPro"/>
</dbReference>
<proteinExistence type="predicted"/>
<dbReference type="Proteomes" id="UP000256869">
    <property type="component" value="Unassembled WGS sequence"/>
</dbReference>
<reference evidence="2 3" key="1">
    <citation type="submission" date="2018-07" db="EMBL/GenBank/DDBJ databases">
        <title>Genomic Encyclopedia of Type Strains, Phase III (KMG-III): the genomes of soil and plant-associated and newly described type strains.</title>
        <authorList>
            <person name="Whitman W."/>
        </authorList>
    </citation>
    <scope>NUCLEOTIDE SEQUENCE [LARGE SCALE GENOMIC DNA]</scope>
    <source>
        <strain evidence="2 3">CECT 8236</strain>
    </source>
</reference>
<dbReference type="PROSITE" id="PS51704">
    <property type="entry name" value="GP_PDE"/>
    <property type="match status" value="1"/>
</dbReference>
<feature type="domain" description="GP-PDE" evidence="1">
    <location>
        <begin position="1"/>
        <end position="230"/>
    </location>
</feature>
<evidence type="ECO:0000313" key="3">
    <source>
        <dbReference type="Proteomes" id="UP000256869"/>
    </source>
</evidence>
<comment type="caution">
    <text evidence="2">The sequence shown here is derived from an EMBL/GenBank/DDBJ whole genome shotgun (WGS) entry which is preliminary data.</text>
</comment>
<dbReference type="SUPFAM" id="SSF51695">
    <property type="entry name" value="PLC-like phosphodiesterases"/>
    <property type="match status" value="1"/>
</dbReference>